<dbReference type="GO" id="GO:0016020">
    <property type="term" value="C:membrane"/>
    <property type="evidence" value="ECO:0007669"/>
    <property type="project" value="TreeGrafter"/>
</dbReference>
<dbReference type="SUPFAM" id="SSF51735">
    <property type="entry name" value="NAD(P)-binding Rossmann-fold domains"/>
    <property type="match status" value="1"/>
</dbReference>
<dbReference type="OrthoDB" id="822355at2"/>
<dbReference type="PRINTS" id="PR00081">
    <property type="entry name" value="GDHRDH"/>
</dbReference>
<evidence type="ECO:0000256" key="2">
    <source>
        <dbReference type="ARBA" id="ARBA00023002"/>
    </source>
</evidence>
<dbReference type="PANTHER" id="PTHR44196:SF1">
    <property type="entry name" value="DEHYDROGENASE_REDUCTASE SDR FAMILY MEMBER 7B"/>
    <property type="match status" value="1"/>
</dbReference>
<keyword evidence="5" id="KW-1185">Reference proteome</keyword>
<dbReference type="PRINTS" id="PR00080">
    <property type="entry name" value="SDRFAMILY"/>
</dbReference>
<organism evidence="4 5">
    <name type="scientific">Longibacter salinarum</name>
    <dbReference type="NCBI Taxonomy" id="1850348"/>
    <lineage>
        <taxon>Bacteria</taxon>
        <taxon>Pseudomonadati</taxon>
        <taxon>Rhodothermota</taxon>
        <taxon>Rhodothermia</taxon>
        <taxon>Rhodothermales</taxon>
        <taxon>Salisaetaceae</taxon>
        <taxon>Longibacter</taxon>
    </lineage>
</organism>
<accession>A0A2A8CXM4</accession>
<proteinExistence type="inferred from homology"/>
<comment type="similarity">
    <text evidence="1 3">Belongs to the short-chain dehydrogenases/reductases (SDR) family.</text>
</comment>
<dbReference type="InterPro" id="IPR002347">
    <property type="entry name" value="SDR_fam"/>
</dbReference>
<dbReference type="EMBL" id="PDEQ01000004">
    <property type="protein sequence ID" value="PEN13489.1"/>
    <property type="molecule type" value="Genomic_DNA"/>
</dbReference>
<reference evidence="4 5" key="1">
    <citation type="submission" date="2017-10" db="EMBL/GenBank/DDBJ databases">
        <title>Draft genome of Longibacter Salinarum.</title>
        <authorList>
            <person name="Goh K.M."/>
            <person name="Shamsir M.S."/>
            <person name="Lim S.W."/>
        </authorList>
    </citation>
    <scope>NUCLEOTIDE SEQUENCE [LARGE SCALE GENOMIC DNA]</scope>
    <source>
        <strain evidence="4 5">KCTC 52045</strain>
    </source>
</reference>
<dbReference type="Proteomes" id="UP000220102">
    <property type="component" value="Unassembled WGS sequence"/>
</dbReference>
<dbReference type="RefSeq" id="WP_098075411.1">
    <property type="nucleotide sequence ID" value="NZ_PDEQ01000004.1"/>
</dbReference>
<protein>
    <submittedName>
        <fullName evidence="4">Short chain dehydrogenase</fullName>
    </submittedName>
</protein>
<dbReference type="GO" id="GO:0016491">
    <property type="term" value="F:oxidoreductase activity"/>
    <property type="evidence" value="ECO:0007669"/>
    <property type="project" value="UniProtKB-KW"/>
</dbReference>
<dbReference type="PANTHER" id="PTHR44196">
    <property type="entry name" value="DEHYDROGENASE/REDUCTASE SDR FAMILY MEMBER 7B"/>
    <property type="match status" value="1"/>
</dbReference>
<dbReference type="Pfam" id="PF00106">
    <property type="entry name" value="adh_short"/>
    <property type="match status" value="1"/>
</dbReference>
<evidence type="ECO:0000313" key="4">
    <source>
        <dbReference type="EMBL" id="PEN13489.1"/>
    </source>
</evidence>
<evidence type="ECO:0000256" key="1">
    <source>
        <dbReference type="ARBA" id="ARBA00006484"/>
    </source>
</evidence>
<comment type="caution">
    <text evidence="4">The sequence shown here is derived from an EMBL/GenBank/DDBJ whole genome shotgun (WGS) entry which is preliminary data.</text>
</comment>
<dbReference type="InterPro" id="IPR036291">
    <property type="entry name" value="NAD(P)-bd_dom_sf"/>
</dbReference>
<evidence type="ECO:0000313" key="5">
    <source>
        <dbReference type="Proteomes" id="UP000220102"/>
    </source>
</evidence>
<dbReference type="AlphaFoldDB" id="A0A2A8CXM4"/>
<dbReference type="Gene3D" id="3.40.50.720">
    <property type="entry name" value="NAD(P)-binding Rossmann-like Domain"/>
    <property type="match status" value="1"/>
</dbReference>
<dbReference type="InterPro" id="IPR020904">
    <property type="entry name" value="Sc_DH/Rdtase_CS"/>
</dbReference>
<sequence>MNFRNALIWITGASSGIGEACAYDFSRRGARCILSARREDRLHEVREHCARPDEHLVVPIDLAEPESIDAAAATVRLEGVVDLMLHNAGISQRSLARETEDAVVRRLMEVNFFGTVRLNQAILPGMLARQSGHIAVVTSLVGKFGTPLRSGYAASKHALHGYFDSLRAEVFDDGIRITLVCPGFIRTQVSNNALTADGSAQGKMDPAQAEGMPPGDCARAIADAVVAAKDEVYVGGREVAGVYLKRLSPTLFNRLIRSVSVTR</sequence>
<evidence type="ECO:0000256" key="3">
    <source>
        <dbReference type="RuleBase" id="RU000363"/>
    </source>
</evidence>
<dbReference type="NCBIfam" id="NF004825">
    <property type="entry name" value="PRK06181.1"/>
    <property type="match status" value="1"/>
</dbReference>
<dbReference type="CDD" id="cd05332">
    <property type="entry name" value="11beta-HSD1_like_SDR_c"/>
    <property type="match status" value="1"/>
</dbReference>
<name>A0A2A8CXM4_9BACT</name>
<gene>
    <name evidence="4" type="ORF">CRI94_09220</name>
</gene>
<keyword evidence="2" id="KW-0560">Oxidoreductase</keyword>
<dbReference type="PROSITE" id="PS00061">
    <property type="entry name" value="ADH_SHORT"/>
    <property type="match status" value="1"/>
</dbReference>